<dbReference type="Pfam" id="PF00072">
    <property type="entry name" value="Response_reg"/>
    <property type="match status" value="1"/>
</dbReference>
<dbReference type="InterPro" id="IPR036388">
    <property type="entry name" value="WH-like_DNA-bd_sf"/>
</dbReference>
<keyword evidence="3" id="KW-0805">Transcription regulation</keyword>
<evidence type="ECO:0000256" key="7">
    <source>
        <dbReference type="PROSITE-ProRule" id="PRU01091"/>
    </source>
</evidence>
<evidence type="ECO:0000256" key="5">
    <source>
        <dbReference type="ARBA" id="ARBA00023163"/>
    </source>
</evidence>
<accession>A0ABU1JKJ1</accession>
<dbReference type="SMART" id="SM00862">
    <property type="entry name" value="Trans_reg_C"/>
    <property type="match status" value="1"/>
</dbReference>
<proteinExistence type="predicted"/>
<keyword evidence="2" id="KW-0902">Two-component regulatory system</keyword>
<dbReference type="Gene3D" id="1.10.10.10">
    <property type="entry name" value="Winged helix-like DNA-binding domain superfamily/Winged helix DNA-binding domain"/>
    <property type="match status" value="1"/>
</dbReference>
<evidence type="ECO:0000256" key="6">
    <source>
        <dbReference type="PROSITE-ProRule" id="PRU00169"/>
    </source>
</evidence>
<dbReference type="Gene3D" id="3.40.50.2300">
    <property type="match status" value="1"/>
</dbReference>
<gene>
    <name evidence="10" type="ORF">E9232_001651</name>
</gene>
<dbReference type="InterPro" id="IPR001789">
    <property type="entry name" value="Sig_transdc_resp-reg_receiver"/>
</dbReference>
<dbReference type="RefSeq" id="WP_309793291.1">
    <property type="nucleotide sequence ID" value="NZ_JAVDPW010000003.1"/>
</dbReference>
<feature type="domain" description="Response regulatory" evidence="8">
    <location>
        <begin position="18"/>
        <end position="131"/>
    </location>
</feature>
<dbReference type="InterPro" id="IPR039420">
    <property type="entry name" value="WalR-like"/>
</dbReference>
<keyword evidence="11" id="KW-1185">Reference proteome</keyword>
<keyword evidence="5" id="KW-0804">Transcription</keyword>
<evidence type="ECO:0000256" key="3">
    <source>
        <dbReference type="ARBA" id="ARBA00023015"/>
    </source>
</evidence>
<sequence length="248" mass="27010">MVGPLKTLSPAEPARPAHVLLVEDDLEISRMLQGVLSESGFTVSGVTDAAGMDGVLARDKVDLVVLDIMLPGEDGLSICRRLRTASAIPIIMVTARGDAVDRIVGLEIGADDYLPKPFDSRELVARIRALLRRAQGGTGGGRTRPLRFAGWRIDPASRQLHDPDGLQVAMTSVEFDLLAALCRHPGQVLSRDQLIELTHSGLASPIQRSIDVHVSRIRQKIEPDPDNPRYIKTVRLGGYMFTEPVEQA</sequence>
<dbReference type="PROSITE" id="PS51755">
    <property type="entry name" value="OMPR_PHOB"/>
    <property type="match status" value="1"/>
</dbReference>
<dbReference type="PANTHER" id="PTHR48111:SF4">
    <property type="entry name" value="DNA-BINDING DUAL TRANSCRIPTIONAL REGULATOR OMPR"/>
    <property type="match status" value="1"/>
</dbReference>
<dbReference type="Gene3D" id="6.10.250.690">
    <property type="match status" value="1"/>
</dbReference>
<feature type="DNA-binding region" description="OmpR/PhoB-type" evidence="7">
    <location>
        <begin position="143"/>
        <end position="243"/>
    </location>
</feature>
<dbReference type="InterPro" id="IPR016032">
    <property type="entry name" value="Sig_transdc_resp-reg_C-effctor"/>
</dbReference>
<keyword evidence="1 6" id="KW-0597">Phosphoprotein</keyword>
<dbReference type="SUPFAM" id="SSF52172">
    <property type="entry name" value="CheY-like"/>
    <property type="match status" value="1"/>
</dbReference>
<evidence type="ECO:0000259" key="8">
    <source>
        <dbReference type="PROSITE" id="PS50110"/>
    </source>
</evidence>
<feature type="modified residue" description="4-aspartylphosphate" evidence="6">
    <location>
        <position position="67"/>
    </location>
</feature>
<protein>
    <submittedName>
        <fullName evidence="10">Two-component system OmpR family response regulator</fullName>
    </submittedName>
</protein>
<keyword evidence="4 7" id="KW-0238">DNA-binding</keyword>
<dbReference type="SMART" id="SM00448">
    <property type="entry name" value="REC"/>
    <property type="match status" value="1"/>
</dbReference>
<evidence type="ECO:0000256" key="2">
    <source>
        <dbReference type="ARBA" id="ARBA00023012"/>
    </source>
</evidence>
<dbReference type="PROSITE" id="PS50110">
    <property type="entry name" value="RESPONSE_REGULATORY"/>
    <property type="match status" value="1"/>
</dbReference>
<dbReference type="Pfam" id="PF00486">
    <property type="entry name" value="Trans_reg_C"/>
    <property type="match status" value="1"/>
</dbReference>
<reference evidence="10 11" key="1">
    <citation type="submission" date="2023-07" db="EMBL/GenBank/DDBJ databases">
        <title>Sorghum-associated microbial communities from plants grown in Nebraska, USA.</title>
        <authorList>
            <person name="Schachtman D."/>
        </authorList>
    </citation>
    <scope>NUCLEOTIDE SEQUENCE [LARGE SCALE GENOMIC DNA]</scope>
    <source>
        <strain evidence="10 11">584</strain>
    </source>
</reference>
<dbReference type="Proteomes" id="UP001262410">
    <property type="component" value="Unassembled WGS sequence"/>
</dbReference>
<evidence type="ECO:0000313" key="10">
    <source>
        <dbReference type="EMBL" id="MDR6289136.1"/>
    </source>
</evidence>
<dbReference type="InterPro" id="IPR011006">
    <property type="entry name" value="CheY-like_superfamily"/>
</dbReference>
<comment type="caution">
    <text evidence="10">The sequence shown here is derived from an EMBL/GenBank/DDBJ whole genome shotgun (WGS) entry which is preliminary data.</text>
</comment>
<evidence type="ECO:0000313" key="11">
    <source>
        <dbReference type="Proteomes" id="UP001262410"/>
    </source>
</evidence>
<feature type="domain" description="OmpR/PhoB-type" evidence="9">
    <location>
        <begin position="143"/>
        <end position="243"/>
    </location>
</feature>
<dbReference type="CDD" id="cd00383">
    <property type="entry name" value="trans_reg_C"/>
    <property type="match status" value="1"/>
</dbReference>
<evidence type="ECO:0000259" key="9">
    <source>
        <dbReference type="PROSITE" id="PS51755"/>
    </source>
</evidence>
<dbReference type="InterPro" id="IPR001867">
    <property type="entry name" value="OmpR/PhoB-type_DNA-bd"/>
</dbReference>
<evidence type="ECO:0000256" key="4">
    <source>
        <dbReference type="ARBA" id="ARBA00023125"/>
    </source>
</evidence>
<evidence type="ECO:0000256" key="1">
    <source>
        <dbReference type="ARBA" id="ARBA00022553"/>
    </source>
</evidence>
<dbReference type="SUPFAM" id="SSF46894">
    <property type="entry name" value="C-terminal effector domain of the bipartite response regulators"/>
    <property type="match status" value="1"/>
</dbReference>
<dbReference type="PANTHER" id="PTHR48111">
    <property type="entry name" value="REGULATOR OF RPOS"/>
    <property type="match status" value="1"/>
</dbReference>
<name>A0ABU1JKJ1_9PROT</name>
<dbReference type="EMBL" id="JAVDPW010000003">
    <property type="protein sequence ID" value="MDR6289136.1"/>
    <property type="molecule type" value="Genomic_DNA"/>
</dbReference>
<organism evidence="10 11">
    <name type="scientific">Inquilinus ginsengisoli</name>
    <dbReference type="NCBI Taxonomy" id="363840"/>
    <lineage>
        <taxon>Bacteria</taxon>
        <taxon>Pseudomonadati</taxon>
        <taxon>Pseudomonadota</taxon>
        <taxon>Alphaproteobacteria</taxon>
        <taxon>Rhodospirillales</taxon>
        <taxon>Rhodospirillaceae</taxon>
        <taxon>Inquilinus</taxon>
    </lineage>
</organism>